<evidence type="ECO:0000256" key="1">
    <source>
        <dbReference type="SAM" id="MobiDB-lite"/>
    </source>
</evidence>
<dbReference type="AlphaFoldDB" id="A0A2T6ZLD8"/>
<feature type="compositionally biased region" description="Low complexity" evidence="1">
    <location>
        <begin position="131"/>
        <end position="147"/>
    </location>
</feature>
<reference evidence="2 3" key="1">
    <citation type="submission" date="2017-04" db="EMBL/GenBank/DDBJ databases">
        <title>Draft genome sequence of Tuber borchii Vittad., a whitish edible truffle.</title>
        <authorList>
            <consortium name="DOE Joint Genome Institute"/>
            <person name="Murat C."/>
            <person name="Kuo A."/>
            <person name="Barry K.W."/>
            <person name="Clum A."/>
            <person name="Dockter R.B."/>
            <person name="Fauchery L."/>
            <person name="Iotti M."/>
            <person name="Kohler A."/>
            <person name="Labutti K."/>
            <person name="Lindquist E.A."/>
            <person name="Lipzen A."/>
            <person name="Ohm R.A."/>
            <person name="Wang M."/>
            <person name="Grigoriev I.V."/>
            <person name="Zambonelli A."/>
            <person name="Martin F.M."/>
        </authorList>
    </citation>
    <scope>NUCLEOTIDE SEQUENCE [LARGE SCALE GENOMIC DNA]</scope>
    <source>
        <strain evidence="2 3">Tbo3840</strain>
    </source>
</reference>
<feature type="region of interest" description="Disordered" evidence="1">
    <location>
        <begin position="258"/>
        <end position="297"/>
    </location>
</feature>
<evidence type="ECO:0000313" key="2">
    <source>
        <dbReference type="EMBL" id="PUU76307.1"/>
    </source>
</evidence>
<name>A0A2T6ZLD8_TUBBO</name>
<dbReference type="EMBL" id="NESQ01000192">
    <property type="protein sequence ID" value="PUU76307.1"/>
    <property type="molecule type" value="Genomic_DNA"/>
</dbReference>
<feature type="compositionally biased region" description="Polar residues" evidence="1">
    <location>
        <begin position="66"/>
        <end position="87"/>
    </location>
</feature>
<dbReference type="Proteomes" id="UP000244722">
    <property type="component" value="Unassembled WGS sequence"/>
</dbReference>
<sequence length="297" mass="33085">MNTNMFDELKDTTIIDGLKFFVTNRVRPPAQRLYRCLTFSNKSERSHKGYSQNFNFTYVPAYHNHVSPSNSPPEQDETASATADQMRMQEQQTLEARVYAWMEGIPPEDELMDPNSNEADGASDSEREWVRAVSPSSIGSSVGRRRSSTSIIVGGEAADCFYHRDRRDAVMKGKAIEDEYARIVEALAPQMRSISQLSGTVSPKRVASKGDKKQNLAAGPSTTKPTQNTPPPAKFVHAALDIPETESLERLIQESIASGVAVQTPPPDLPQSSSQPYPFLKKSKSKRLSLWKRLTKH</sequence>
<organism evidence="2 3">
    <name type="scientific">Tuber borchii</name>
    <name type="common">White truffle</name>
    <dbReference type="NCBI Taxonomy" id="42251"/>
    <lineage>
        <taxon>Eukaryota</taxon>
        <taxon>Fungi</taxon>
        <taxon>Dikarya</taxon>
        <taxon>Ascomycota</taxon>
        <taxon>Pezizomycotina</taxon>
        <taxon>Pezizomycetes</taxon>
        <taxon>Pezizales</taxon>
        <taxon>Tuberaceae</taxon>
        <taxon>Tuber</taxon>
    </lineage>
</organism>
<comment type="caution">
    <text evidence="2">The sequence shown here is derived from an EMBL/GenBank/DDBJ whole genome shotgun (WGS) entry which is preliminary data.</text>
</comment>
<feature type="compositionally biased region" description="Low complexity" evidence="1">
    <location>
        <begin position="270"/>
        <end position="280"/>
    </location>
</feature>
<feature type="region of interest" description="Disordered" evidence="1">
    <location>
        <begin position="107"/>
        <end position="147"/>
    </location>
</feature>
<proteinExistence type="predicted"/>
<keyword evidence="3" id="KW-1185">Reference proteome</keyword>
<feature type="region of interest" description="Disordered" evidence="1">
    <location>
        <begin position="64"/>
        <end position="87"/>
    </location>
</feature>
<accession>A0A2T6ZLD8</accession>
<evidence type="ECO:0000313" key="3">
    <source>
        <dbReference type="Proteomes" id="UP000244722"/>
    </source>
</evidence>
<feature type="compositionally biased region" description="Basic residues" evidence="1">
    <location>
        <begin position="281"/>
        <end position="297"/>
    </location>
</feature>
<dbReference type="OrthoDB" id="10543135at2759"/>
<protein>
    <submittedName>
        <fullName evidence="2">Uncharacterized protein</fullName>
    </submittedName>
</protein>
<gene>
    <name evidence="2" type="ORF">B9Z19DRAFT_1066727</name>
</gene>
<feature type="region of interest" description="Disordered" evidence="1">
    <location>
        <begin position="196"/>
        <end position="234"/>
    </location>
</feature>